<protein>
    <submittedName>
        <fullName evidence="1">Phosphohistidine phosphatase SixA</fullName>
    </submittedName>
</protein>
<organism evidence="1 2">
    <name type="scientific">bacterium (Candidatus Blackallbacteria) CG17_big_fil_post_rev_8_21_14_2_50_48_46</name>
    <dbReference type="NCBI Taxonomy" id="2014261"/>
    <lineage>
        <taxon>Bacteria</taxon>
        <taxon>Candidatus Blackallbacteria</taxon>
    </lineage>
</organism>
<evidence type="ECO:0000313" key="1">
    <source>
        <dbReference type="EMBL" id="PIW16044.1"/>
    </source>
</evidence>
<dbReference type="SUPFAM" id="SSF53254">
    <property type="entry name" value="Phosphoglycerate mutase-like"/>
    <property type="match status" value="1"/>
</dbReference>
<dbReference type="InterPro" id="IPR004449">
    <property type="entry name" value="SixA"/>
</dbReference>
<dbReference type="EMBL" id="PFFQ01000041">
    <property type="protein sequence ID" value="PIW16044.1"/>
    <property type="molecule type" value="Genomic_DNA"/>
</dbReference>
<dbReference type="PANTHER" id="PTHR48100">
    <property type="entry name" value="BROAD-SPECIFICITY PHOSPHATASE YOR283W-RELATED"/>
    <property type="match status" value="1"/>
</dbReference>
<dbReference type="InterPro" id="IPR029033">
    <property type="entry name" value="His_PPase_superfam"/>
</dbReference>
<dbReference type="InterPro" id="IPR050275">
    <property type="entry name" value="PGM_Phosphatase"/>
</dbReference>
<accession>A0A2M7G2M2</accession>
<dbReference type="GO" id="GO:0101006">
    <property type="term" value="F:protein histidine phosphatase activity"/>
    <property type="evidence" value="ECO:0007669"/>
    <property type="project" value="InterPro"/>
</dbReference>
<dbReference type="Proteomes" id="UP000231019">
    <property type="component" value="Unassembled WGS sequence"/>
</dbReference>
<dbReference type="Gene3D" id="3.40.50.1240">
    <property type="entry name" value="Phosphoglycerate mutase-like"/>
    <property type="match status" value="1"/>
</dbReference>
<gene>
    <name evidence="1" type="primary">sixA</name>
    <name evidence="1" type="ORF">COW36_15135</name>
</gene>
<dbReference type="CDD" id="cd07067">
    <property type="entry name" value="HP_PGM_like"/>
    <property type="match status" value="1"/>
</dbReference>
<dbReference type="SMART" id="SM00855">
    <property type="entry name" value="PGAM"/>
    <property type="match status" value="1"/>
</dbReference>
<evidence type="ECO:0000313" key="2">
    <source>
        <dbReference type="Proteomes" id="UP000231019"/>
    </source>
</evidence>
<dbReference type="GO" id="GO:0005737">
    <property type="term" value="C:cytoplasm"/>
    <property type="evidence" value="ECO:0007669"/>
    <property type="project" value="InterPro"/>
</dbReference>
<name>A0A2M7G2M2_9BACT</name>
<dbReference type="AlphaFoldDB" id="A0A2M7G2M2"/>
<dbReference type="Pfam" id="PF00300">
    <property type="entry name" value="His_Phos_1"/>
    <property type="match status" value="1"/>
</dbReference>
<reference evidence="1 2" key="1">
    <citation type="submission" date="2017-09" db="EMBL/GenBank/DDBJ databases">
        <title>Depth-based differentiation of microbial function through sediment-hosted aquifers and enrichment of novel symbionts in the deep terrestrial subsurface.</title>
        <authorList>
            <person name="Probst A.J."/>
            <person name="Ladd B."/>
            <person name="Jarett J.K."/>
            <person name="Geller-Mcgrath D.E."/>
            <person name="Sieber C.M."/>
            <person name="Emerson J.B."/>
            <person name="Anantharaman K."/>
            <person name="Thomas B.C."/>
            <person name="Malmstrom R."/>
            <person name="Stieglmeier M."/>
            <person name="Klingl A."/>
            <person name="Woyke T."/>
            <person name="Ryan C.M."/>
            <person name="Banfield J.F."/>
        </authorList>
    </citation>
    <scope>NUCLEOTIDE SEQUENCE [LARGE SCALE GENOMIC DNA]</scope>
    <source>
        <strain evidence="1">CG17_big_fil_post_rev_8_21_14_2_50_48_46</strain>
    </source>
</reference>
<proteinExistence type="predicted"/>
<comment type="caution">
    <text evidence="1">The sequence shown here is derived from an EMBL/GenBank/DDBJ whole genome shotgun (WGS) entry which is preliminary data.</text>
</comment>
<dbReference type="InterPro" id="IPR013078">
    <property type="entry name" value="His_Pase_superF_clade-1"/>
</dbReference>
<dbReference type="NCBIfam" id="TIGR00249">
    <property type="entry name" value="sixA"/>
    <property type="match status" value="1"/>
</dbReference>
<sequence length="164" mass="18363">MKTLFIARHGEAVSVGAPGVYSDFDRHLSEEGEQKIKKQAESLLKLGATWQKVLCSPLVRARQTAELLNSPQAAPLEIFEALGDRPSFSEVRKKIEASHEERILLVTHQPFVVELTSYLLTGEMKTAFHFSTGAMACLRIYQLSESPRGELEWFKPSSSLQAFI</sequence>